<dbReference type="GO" id="GO:0005125">
    <property type="term" value="F:cytokine activity"/>
    <property type="evidence" value="ECO:0007669"/>
    <property type="project" value="UniProtKB-KW"/>
</dbReference>
<dbReference type="GO" id="GO:0045063">
    <property type="term" value="P:T-helper 1 cell differentiation"/>
    <property type="evidence" value="ECO:0007669"/>
    <property type="project" value="Ensembl"/>
</dbReference>
<dbReference type="GeneTree" id="ENSGT00390000016906"/>
<keyword evidence="1" id="KW-0339">Growth factor</keyword>
<dbReference type="GO" id="GO:0045513">
    <property type="term" value="F:interleukin-27 binding"/>
    <property type="evidence" value="ECO:0007669"/>
    <property type="project" value="Ensembl"/>
</dbReference>
<gene>
    <name evidence="1 2" type="primary">IL12A</name>
</gene>
<dbReference type="GO" id="GO:0050671">
    <property type="term" value="P:positive regulation of lymphocyte proliferation"/>
    <property type="evidence" value="ECO:0007669"/>
    <property type="project" value="Ensembl"/>
</dbReference>
<comment type="subunit">
    <text evidence="1">Heterodimer with IL12B; disulfide-linked. The heterodimer is known as interleukin IL-12.</text>
</comment>
<dbReference type="Gene3D" id="1.20.1250.10">
    <property type="match status" value="1"/>
</dbReference>
<dbReference type="GO" id="GO:0032700">
    <property type="term" value="P:negative regulation of interleukin-17 production"/>
    <property type="evidence" value="ECO:0007669"/>
    <property type="project" value="Ensembl"/>
</dbReference>
<protein>
    <recommendedName>
        <fullName evidence="1">Interleukin-12 subunit alpha</fullName>
        <shortName evidence="1">IL-12A</shortName>
    </recommendedName>
</protein>
<dbReference type="GO" id="GO:0016477">
    <property type="term" value="P:cell migration"/>
    <property type="evidence" value="ECO:0007669"/>
    <property type="project" value="Ensembl"/>
</dbReference>
<dbReference type="GO" id="GO:0005143">
    <property type="term" value="F:interleukin-12 receptor binding"/>
    <property type="evidence" value="ECO:0007669"/>
    <property type="project" value="InterPro"/>
</dbReference>
<dbReference type="GO" id="GO:0010224">
    <property type="term" value="P:response to UV-B"/>
    <property type="evidence" value="ECO:0007669"/>
    <property type="project" value="Ensembl"/>
</dbReference>
<proteinExistence type="inferred from homology"/>
<dbReference type="GO" id="GO:2000510">
    <property type="term" value="P:positive regulation of dendritic cell chemotaxis"/>
    <property type="evidence" value="ECO:0007669"/>
    <property type="project" value="Ensembl"/>
</dbReference>
<dbReference type="GO" id="GO:0050709">
    <property type="term" value="P:negative regulation of protein secretion"/>
    <property type="evidence" value="ECO:0007669"/>
    <property type="project" value="Ensembl"/>
</dbReference>
<evidence type="ECO:0000313" key="2">
    <source>
        <dbReference type="Ensembl" id="ENSABRP00000003423.1"/>
    </source>
</evidence>
<keyword evidence="1" id="KW-1015">Disulfide bond</keyword>
<reference evidence="2" key="2">
    <citation type="submission" date="2025-09" db="UniProtKB">
        <authorList>
            <consortium name="Ensembl"/>
        </authorList>
    </citation>
    <scope>IDENTIFICATION</scope>
</reference>
<dbReference type="GO" id="GO:0035722">
    <property type="term" value="P:interleukin-12-mediated signaling pathway"/>
    <property type="evidence" value="ECO:0007669"/>
    <property type="project" value="Ensembl"/>
</dbReference>
<dbReference type="Proteomes" id="UP000694426">
    <property type="component" value="Unplaced"/>
</dbReference>
<dbReference type="GO" id="GO:0098586">
    <property type="term" value="P:cellular response to virus"/>
    <property type="evidence" value="ECO:0007669"/>
    <property type="project" value="Ensembl"/>
</dbReference>
<name>A0A8B9BFX3_9AVES</name>
<dbReference type="GO" id="GO:0001916">
    <property type="term" value="P:positive regulation of T cell mediated cytotoxicity"/>
    <property type="evidence" value="ECO:0007669"/>
    <property type="project" value="Ensembl"/>
</dbReference>
<organism evidence="2 3">
    <name type="scientific">Anser brachyrhynchus</name>
    <name type="common">Pink-footed goose</name>
    <dbReference type="NCBI Taxonomy" id="132585"/>
    <lineage>
        <taxon>Eukaryota</taxon>
        <taxon>Metazoa</taxon>
        <taxon>Chordata</taxon>
        <taxon>Craniata</taxon>
        <taxon>Vertebrata</taxon>
        <taxon>Euteleostomi</taxon>
        <taxon>Archelosauria</taxon>
        <taxon>Archosauria</taxon>
        <taxon>Dinosauria</taxon>
        <taxon>Saurischia</taxon>
        <taxon>Theropoda</taxon>
        <taxon>Coelurosauria</taxon>
        <taxon>Aves</taxon>
        <taxon>Neognathae</taxon>
        <taxon>Galloanserae</taxon>
        <taxon>Anseriformes</taxon>
        <taxon>Anatidae</taxon>
        <taxon>Anserinae</taxon>
        <taxon>Anser</taxon>
    </lineage>
</organism>
<dbReference type="InterPro" id="IPR009079">
    <property type="entry name" value="4_helix_cytokine-like_core"/>
</dbReference>
<dbReference type="InterPro" id="IPR004281">
    <property type="entry name" value="IL-12_alpha"/>
</dbReference>
<dbReference type="GO" id="GO:0032816">
    <property type="term" value="P:positive regulation of natural killer cell activation"/>
    <property type="evidence" value="ECO:0007669"/>
    <property type="project" value="Ensembl"/>
</dbReference>
<evidence type="ECO:0000313" key="3">
    <source>
        <dbReference type="Proteomes" id="UP000694426"/>
    </source>
</evidence>
<dbReference type="Ensembl" id="ENSABRT00000004946.1">
    <property type="protein sequence ID" value="ENSABRP00000003423.1"/>
    <property type="gene ID" value="ENSABRG00000003178.1"/>
</dbReference>
<comment type="subcellular location">
    <subcellularLocation>
        <location evidence="1">Secreted</location>
    </subcellularLocation>
</comment>
<dbReference type="GO" id="GO:0042163">
    <property type="term" value="F:interleukin-12 beta subunit binding"/>
    <property type="evidence" value="ECO:0007669"/>
    <property type="project" value="Ensembl"/>
</dbReference>
<dbReference type="GO" id="GO:0043514">
    <property type="term" value="C:interleukin-12 complex"/>
    <property type="evidence" value="ECO:0007669"/>
    <property type="project" value="Ensembl"/>
</dbReference>
<sequence>WEDALSQLPHLGLGRCLSQLRLSQRGGSQLHRSQFGTWFFSDAATQLEHGTLGFECTLEEVDLEDITKDKINTIKACTSEDPRVKTNDQDSASQCHGRAMRKLTFPHFNACIVSSFICRLETRKCLRGIYEDLKAYRAELSDQKVLTSIDEMMKVSVSASVLSIISALNQSFNPERSVLQLPPPSAALTSFKDRMRLCGVLHAFRIRAVTIDRMMNYLSAL</sequence>
<dbReference type="GO" id="GO:0032496">
    <property type="term" value="P:response to lipopolysaccharide"/>
    <property type="evidence" value="ECO:0007669"/>
    <property type="project" value="Ensembl"/>
</dbReference>
<dbReference type="AlphaFoldDB" id="A0A8B9BFX3"/>
<dbReference type="GO" id="GO:0046982">
    <property type="term" value="F:protein heterodimerization activity"/>
    <property type="evidence" value="ECO:0007669"/>
    <property type="project" value="Ensembl"/>
</dbReference>
<dbReference type="GO" id="GO:0051135">
    <property type="term" value="P:positive regulation of NK T cell activation"/>
    <property type="evidence" value="ECO:0007669"/>
    <property type="project" value="Ensembl"/>
</dbReference>
<dbReference type="GO" id="GO:1900747">
    <property type="term" value="P:negative regulation of vascular endothelial growth factor signaling pathway"/>
    <property type="evidence" value="ECO:0007669"/>
    <property type="project" value="Ensembl"/>
</dbReference>
<accession>A0A8B9BFX3</accession>
<keyword evidence="1" id="KW-0964">Secreted</keyword>
<dbReference type="GO" id="GO:0002860">
    <property type="term" value="P:positive regulation of natural killer cell mediated cytotoxicity directed against tumor cell target"/>
    <property type="evidence" value="ECO:0007669"/>
    <property type="project" value="Ensembl"/>
</dbReference>
<dbReference type="GO" id="GO:0048662">
    <property type="term" value="P:negative regulation of smooth muscle cell proliferation"/>
    <property type="evidence" value="ECO:0007669"/>
    <property type="project" value="Ensembl"/>
</dbReference>
<keyword evidence="3" id="KW-1185">Reference proteome</keyword>
<dbReference type="Pfam" id="PF03039">
    <property type="entry name" value="IL12"/>
    <property type="match status" value="1"/>
</dbReference>
<dbReference type="GO" id="GO:0008083">
    <property type="term" value="F:growth factor activity"/>
    <property type="evidence" value="ECO:0007669"/>
    <property type="project" value="UniProtKB-KW"/>
</dbReference>
<keyword evidence="1" id="KW-0202">Cytokine</keyword>
<dbReference type="GO" id="GO:0032729">
    <property type="term" value="P:positive regulation of type II interferon production"/>
    <property type="evidence" value="ECO:0007669"/>
    <property type="project" value="Ensembl"/>
</dbReference>
<reference evidence="2" key="1">
    <citation type="submission" date="2025-08" db="UniProtKB">
        <authorList>
            <consortium name="Ensembl"/>
        </authorList>
    </citation>
    <scope>IDENTIFICATION</scope>
</reference>
<comment type="similarity">
    <text evidence="1">Belongs to the IL-6 superfamily.</text>
</comment>
<dbReference type="GO" id="GO:0034393">
    <property type="term" value="P:positive regulation of smooth muscle cell apoptotic process"/>
    <property type="evidence" value="ECO:0007669"/>
    <property type="project" value="Ensembl"/>
</dbReference>
<dbReference type="SUPFAM" id="SSF47266">
    <property type="entry name" value="4-helical cytokines"/>
    <property type="match status" value="1"/>
</dbReference>
<dbReference type="GO" id="GO:0097191">
    <property type="term" value="P:extrinsic apoptotic signaling pathway"/>
    <property type="evidence" value="ECO:0007669"/>
    <property type="project" value="Ensembl"/>
</dbReference>
<dbReference type="GO" id="GO:1903588">
    <property type="term" value="P:negative regulation of blood vessel endothelial cell proliferation involved in sprouting angiogenesis"/>
    <property type="evidence" value="ECO:0007669"/>
    <property type="project" value="Ensembl"/>
</dbReference>
<dbReference type="GO" id="GO:0050830">
    <property type="term" value="P:defense response to Gram-positive bacterium"/>
    <property type="evidence" value="ECO:0007669"/>
    <property type="project" value="Ensembl"/>
</dbReference>
<evidence type="ECO:0000256" key="1">
    <source>
        <dbReference type="RuleBase" id="RU363133"/>
    </source>
</evidence>